<dbReference type="InterPro" id="IPR007833">
    <property type="entry name" value="Capsule_polysaccharide_synth"/>
</dbReference>
<evidence type="ECO:0008006" key="3">
    <source>
        <dbReference type="Google" id="ProtNLM"/>
    </source>
</evidence>
<name>A0AAP9II13_9GAMM</name>
<dbReference type="Pfam" id="PF05159">
    <property type="entry name" value="Capsule_synth"/>
    <property type="match status" value="1"/>
</dbReference>
<dbReference type="GO" id="GO:0015774">
    <property type="term" value="P:polysaccharide transport"/>
    <property type="evidence" value="ECO:0007669"/>
    <property type="project" value="InterPro"/>
</dbReference>
<sequence length="200" mass="23268">MLVVFFLSHLEHKVFLFLKKISSIKKRFTLSARKKTLGEKIEIFNDYAFLPLQVSSDSQLLLNSDVDNISAIKISMDYCNEKKLELLIKIHPAESDGKKIEEYTLMSKVYGFRLVTNNTFELIKNAKIVITINSTVGLESKMFNIDTLFLGRSFYDKLNGDLLEDYIQRYLFDADYFGENIIDFNLIKKHYNHIKKISKG</sequence>
<evidence type="ECO:0000313" key="1">
    <source>
        <dbReference type="EMBL" id="QHQ25097.1"/>
    </source>
</evidence>
<dbReference type="AlphaFoldDB" id="A0AAP9II13"/>
<organism evidence="1 2">
    <name type="scientific">Pectobacterium parvum</name>
    <dbReference type="NCBI Taxonomy" id="2778550"/>
    <lineage>
        <taxon>Bacteria</taxon>
        <taxon>Pseudomonadati</taxon>
        <taxon>Pseudomonadota</taxon>
        <taxon>Gammaproteobacteria</taxon>
        <taxon>Enterobacterales</taxon>
        <taxon>Pectobacteriaceae</taxon>
        <taxon>Pectobacterium</taxon>
    </lineage>
</organism>
<dbReference type="Proteomes" id="UP000464054">
    <property type="component" value="Chromosome"/>
</dbReference>
<gene>
    <name evidence="1" type="ORF">GMX10_14230</name>
</gene>
<protein>
    <recommendedName>
        <fullName evidence="3">Capsular biosynthesis protein</fullName>
    </recommendedName>
</protein>
<accession>A0AAP9II13</accession>
<evidence type="ECO:0000313" key="2">
    <source>
        <dbReference type="Proteomes" id="UP000464054"/>
    </source>
</evidence>
<dbReference type="EMBL" id="CP046377">
    <property type="protein sequence ID" value="QHQ25097.1"/>
    <property type="molecule type" value="Genomic_DNA"/>
</dbReference>
<proteinExistence type="predicted"/>
<dbReference type="GO" id="GO:0000271">
    <property type="term" value="P:polysaccharide biosynthetic process"/>
    <property type="evidence" value="ECO:0007669"/>
    <property type="project" value="InterPro"/>
</dbReference>
<reference evidence="2" key="1">
    <citation type="submission" date="2019-11" db="EMBL/GenBank/DDBJ databases">
        <authorList>
            <person name="Jee S."/>
        </authorList>
    </citation>
    <scope>NUCLEOTIDE SEQUENCE [LARGE SCALE GENOMIC DNA]</scope>
    <source>
        <strain evidence="2">PZ1</strain>
    </source>
</reference>